<organism evidence="1 2">
    <name type="scientific">Erythrobacter ani</name>
    <dbReference type="NCBI Taxonomy" id="2827235"/>
    <lineage>
        <taxon>Bacteria</taxon>
        <taxon>Pseudomonadati</taxon>
        <taxon>Pseudomonadota</taxon>
        <taxon>Alphaproteobacteria</taxon>
        <taxon>Sphingomonadales</taxon>
        <taxon>Erythrobacteraceae</taxon>
        <taxon>Erythrobacter/Porphyrobacter group</taxon>
        <taxon>Erythrobacter</taxon>
    </lineage>
</organism>
<proteinExistence type="predicted"/>
<comment type="caution">
    <text evidence="1">The sequence shown here is derived from an EMBL/GenBank/DDBJ whole genome shotgun (WGS) entry which is preliminary data.</text>
</comment>
<gene>
    <name evidence="1" type="ORF">KCG45_04660</name>
</gene>
<keyword evidence="2" id="KW-1185">Reference proteome</keyword>
<name>A0ABS6SKA6_9SPHN</name>
<sequence>MLVPVHRKRSVAWKEEASVREAISRPIGASATLSIRVFDQRALAGAPFLKPAYNETMAAARTWPLVAGQQNPESFEKEAGNIAEGICTLARRIKADLTVRASHPTRSSLTVGA</sequence>
<dbReference type="RefSeq" id="WP_218315914.1">
    <property type="nucleotide sequence ID" value="NZ_JAGSPB010000001.1"/>
</dbReference>
<dbReference type="EMBL" id="JAGSPB010000001">
    <property type="protein sequence ID" value="MBV7265460.1"/>
    <property type="molecule type" value="Genomic_DNA"/>
</dbReference>
<evidence type="ECO:0000313" key="1">
    <source>
        <dbReference type="EMBL" id="MBV7265460.1"/>
    </source>
</evidence>
<reference evidence="1 2" key="1">
    <citation type="submission" date="2021-04" db="EMBL/GenBank/DDBJ databases">
        <authorList>
            <person name="Pira H."/>
            <person name="Risdian C."/>
            <person name="Wink J."/>
        </authorList>
    </citation>
    <scope>NUCLEOTIDE SEQUENCE [LARGE SCALE GENOMIC DNA]</scope>
    <source>
        <strain evidence="1 2">WH131</strain>
    </source>
</reference>
<protein>
    <submittedName>
        <fullName evidence="1">Uncharacterized protein</fullName>
    </submittedName>
</protein>
<dbReference type="Proteomes" id="UP000699975">
    <property type="component" value="Unassembled WGS sequence"/>
</dbReference>
<accession>A0ABS6SKA6</accession>
<evidence type="ECO:0000313" key="2">
    <source>
        <dbReference type="Proteomes" id="UP000699975"/>
    </source>
</evidence>